<dbReference type="SMART" id="SM00225">
    <property type="entry name" value="BTB"/>
    <property type="match status" value="1"/>
</dbReference>
<feature type="region of interest" description="Disordered" evidence="1">
    <location>
        <begin position="336"/>
        <end position="381"/>
    </location>
</feature>
<dbReference type="Gene3D" id="3.30.710.10">
    <property type="entry name" value="Potassium Channel Kv1.1, Chain A"/>
    <property type="match status" value="1"/>
</dbReference>
<name>A0A397IU77_9GLOM</name>
<feature type="compositionally biased region" description="Polar residues" evidence="1">
    <location>
        <begin position="357"/>
        <end position="378"/>
    </location>
</feature>
<proteinExistence type="predicted"/>
<dbReference type="SUPFAM" id="SSF55874">
    <property type="entry name" value="ATPase domain of HSP90 chaperone/DNA topoisomerase II/histidine kinase"/>
    <property type="match status" value="1"/>
</dbReference>
<dbReference type="PANTHER" id="PTHR15600:SF42">
    <property type="entry name" value="SACSIN"/>
    <property type="match status" value="1"/>
</dbReference>
<comment type="caution">
    <text evidence="3">The sequence shown here is derived from an EMBL/GenBank/DDBJ whole genome shotgun (WGS) entry which is preliminary data.</text>
</comment>
<dbReference type="InterPro" id="IPR058210">
    <property type="entry name" value="SACS/Nov_dom"/>
</dbReference>
<dbReference type="AlphaFoldDB" id="A0A397IU77"/>
<feature type="compositionally biased region" description="Basic and acidic residues" evidence="1">
    <location>
        <begin position="339"/>
        <end position="356"/>
    </location>
</feature>
<dbReference type="Pfam" id="PF25794">
    <property type="entry name" value="SACS"/>
    <property type="match status" value="1"/>
</dbReference>
<dbReference type="GO" id="GO:0030544">
    <property type="term" value="F:Hsp70 protein binding"/>
    <property type="evidence" value="ECO:0007669"/>
    <property type="project" value="TreeGrafter"/>
</dbReference>
<sequence length="1162" mass="135117">MTSNFRSYGQNETLISSIRNIIKDYPFESIFKEFLQNADDAGAKRFHVIVDGRSHSANSLLCDRMKAWQGPAILIFNDAIFKESDFDSLMQIRVGGKQDDDTKIGKHGLGFNSCYHFTDFPSFISGDSIAFMDPQEKFLPERNGLLQRGIIGPFPKNGIRDFSERDQFVPYEGIEGIDFQSTFNGTLFRIPLRQQPSEISDRIFSVNEVLELFIKIKSNVTSQFLFLRNIEKIEVSRMSDATSSFQMDSLWKATINGLDEDIQSKRNHIVNGDFRIFQMEIELIDNLNNVQNDQWIIATGAQPDPEDSELQKYAKRYRLRVLGGVAALLKSKKYNKHKIQNDSKEGTPAKRPRPNENRPTTKSYTNAFRRQTSFPSPVNQGIGNLNIPNIPNFQENENPGDFKGRLFSTFSLPDTTCLSVHLNGTWAQGSDRARLLIENDNDLPDMDHQKLNWNRHILLEFLPDLHCRLLEEIIKLQNHKKIDFKNCISKFWPFPLATHNYPKYVFSYGCKVLQCMLRSEIIFQLINPDNFYQHFRKVYFSDEDNHVDILFKCLSIENIENFYQLLRNNWDGIGAKKEPLKLMIRKLPIWPVRWNPSMANRLLSYAPVSIGYVLPKEFKMYRTKSEKIFLKTTDQIDNKILKDLDVTLHEIYDYAFNDVEFPEKSDHDYVDFLDSVLENATSGYGCKITKDLKKLKFPNAFTNDLLPVSDLFDYDNIVFRTVFGGDSNVFLHFNLVKHKYKLSNIGFNDELNSVAFDRCALKIEALQEMDNPPHDIRHRGFILVDHFYDDVAEYELREIDRIPFVPITKYLDKPYDKYYNYPQVLDCFNNIILPQYKGVAWSQKALIAEDVIPPTDALEIYPSLGKPSDITVIKHLKFLRNKIINDDEWRNDWKETFVSNVFEVYDWLEEKCSNENLRLREYIKVHEPLFLNLSKSQDPFDTDNWVSASNLVLNAEPGEDKYINPRLAKSYAMLKSAGVQEIKAPNFKIQVREHDQLSINNKFLLENLSNQVNSLHDVIFNVKGEKIWASRNVLAASSEFFHQKFAPEGEYANSNPVTIDIDDVSPTSIRILLHYLYGQNIDNAIWKHQDTINQTSNFEPYRELLELANDYELDHLKELMELKLSRIVNRSNVKDIKNLAEDLKAGQLKVYCNRYIEDNENL</sequence>
<dbReference type="OrthoDB" id="1262810at2759"/>
<evidence type="ECO:0000256" key="1">
    <source>
        <dbReference type="SAM" id="MobiDB-lite"/>
    </source>
</evidence>
<dbReference type="Proteomes" id="UP000266861">
    <property type="component" value="Unassembled WGS sequence"/>
</dbReference>
<feature type="domain" description="BTB" evidence="2">
    <location>
        <begin position="1016"/>
        <end position="1085"/>
    </location>
</feature>
<dbReference type="InterPro" id="IPR052972">
    <property type="entry name" value="Sacsin_chaperone_reg"/>
</dbReference>
<dbReference type="EMBL" id="PQFF01000135">
    <property type="protein sequence ID" value="RHZ79539.1"/>
    <property type="molecule type" value="Genomic_DNA"/>
</dbReference>
<evidence type="ECO:0000313" key="4">
    <source>
        <dbReference type="Proteomes" id="UP000266861"/>
    </source>
</evidence>
<dbReference type="InterPro" id="IPR036890">
    <property type="entry name" value="HATPase_C_sf"/>
</dbReference>
<accession>A0A397IU77</accession>
<dbReference type="Pfam" id="PF00651">
    <property type="entry name" value="BTB"/>
    <property type="match status" value="1"/>
</dbReference>
<keyword evidence="4" id="KW-1185">Reference proteome</keyword>
<gene>
    <name evidence="3" type="ORF">Glove_144g90</name>
</gene>
<dbReference type="CDD" id="cd18186">
    <property type="entry name" value="BTB_POZ_ZBTB_KLHL-like"/>
    <property type="match status" value="1"/>
</dbReference>
<protein>
    <recommendedName>
        <fullName evidence="2">BTB domain-containing protein</fullName>
    </recommendedName>
</protein>
<dbReference type="PROSITE" id="PS50097">
    <property type="entry name" value="BTB"/>
    <property type="match status" value="1"/>
</dbReference>
<dbReference type="InterPro" id="IPR011333">
    <property type="entry name" value="SKP1/BTB/POZ_sf"/>
</dbReference>
<dbReference type="PANTHER" id="PTHR15600">
    <property type="entry name" value="SACSIN"/>
    <property type="match status" value="1"/>
</dbReference>
<dbReference type="SUPFAM" id="SSF54695">
    <property type="entry name" value="POZ domain"/>
    <property type="match status" value="1"/>
</dbReference>
<dbReference type="InterPro" id="IPR000210">
    <property type="entry name" value="BTB/POZ_dom"/>
</dbReference>
<dbReference type="STRING" id="1348612.A0A397IU77"/>
<evidence type="ECO:0000313" key="3">
    <source>
        <dbReference type="EMBL" id="RHZ79539.1"/>
    </source>
</evidence>
<reference evidence="3 4" key="1">
    <citation type="submission" date="2018-08" db="EMBL/GenBank/DDBJ databases">
        <title>Genome and evolution of the arbuscular mycorrhizal fungus Diversispora epigaea (formerly Glomus versiforme) and its bacterial endosymbionts.</title>
        <authorList>
            <person name="Sun X."/>
            <person name="Fei Z."/>
            <person name="Harrison M."/>
        </authorList>
    </citation>
    <scope>NUCLEOTIDE SEQUENCE [LARGE SCALE GENOMIC DNA]</scope>
    <source>
        <strain evidence="3 4">IT104</strain>
    </source>
</reference>
<organism evidence="3 4">
    <name type="scientific">Diversispora epigaea</name>
    <dbReference type="NCBI Taxonomy" id="1348612"/>
    <lineage>
        <taxon>Eukaryota</taxon>
        <taxon>Fungi</taxon>
        <taxon>Fungi incertae sedis</taxon>
        <taxon>Mucoromycota</taxon>
        <taxon>Glomeromycotina</taxon>
        <taxon>Glomeromycetes</taxon>
        <taxon>Diversisporales</taxon>
        <taxon>Diversisporaceae</taxon>
        <taxon>Diversispora</taxon>
    </lineage>
</organism>
<evidence type="ECO:0000259" key="2">
    <source>
        <dbReference type="PROSITE" id="PS50097"/>
    </source>
</evidence>
<dbReference type="NCBIfam" id="NF047352">
    <property type="entry name" value="P_loop_sacsin"/>
    <property type="match status" value="1"/>
</dbReference>